<comment type="caution">
    <text evidence="2">The sequence shown here is derived from an EMBL/GenBank/DDBJ whole genome shotgun (WGS) entry which is preliminary data.</text>
</comment>
<feature type="transmembrane region" description="Helical" evidence="1">
    <location>
        <begin position="40"/>
        <end position="62"/>
    </location>
</feature>
<keyword evidence="1" id="KW-0472">Membrane</keyword>
<dbReference type="EMBL" id="PXYI01000001">
    <property type="protein sequence ID" value="PSJ43006.1"/>
    <property type="molecule type" value="Genomic_DNA"/>
</dbReference>
<keyword evidence="1" id="KW-0812">Transmembrane</keyword>
<evidence type="ECO:0000313" key="2">
    <source>
        <dbReference type="EMBL" id="PSJ43006.1"/>
    </source>
</evidence>
<organism evidence="2 3">
    <name type="scientific">Allosphingosinicella deserti</name>
    <dbReference type="NCBI Taxonomy" id="2116704"/>
    <lineage>
        <taxon>Bacteria</taxon>
        <taxon>Pseudomonadati</taxon>
        <taxon>Pseudomonadota</taxon>
        <taxon>Alphaproteobacteria</taxon>
        <taxon>Sphingomonadales</taxon>
        <taxon>Sphingomonadaceae</taxon>
        <taxon>Allosphingosinicella</taxon>
    </lineage>
</organism>
<accession>A0A2P7QYG9</accession>
<name>A0A2P7QYG9_9SPHN</name>
<evidence type="ECO:0000313" key="3">
    <source>
        <dbReference type="Proteomes" id="UP000241167"/>
    </source>
</evidence>
<gene>
    <name evidence="2" type="ORF">C7I55_00935</name>
</gene>
<sequence length="130" mass="13855">MRPRSIPTFERLFLSSLGLGLVQAWLGWEDLVGRAAAKGHGPGAMLTLLGLTFATLAGLALLVSRGRQASAKWVLTFLCVAGLPLVLVSLWQGSIAGSPPLAFAQAGLQVASLFPLFTLEARTWLAERRD</sequence>
<keyword evidence="3" id="KW-1185">Reference proteome</keyword>
<dbReference type="Proteomes" id="UP000241167">
    <property type="component" value="Unassembled WGS sequence"/>
</dbReference>
<dbReference type="RefSeq" id="WP_106511026.1">
    <property type="nucleotide sequence ID" value="NZ_PXYI01000001.1"/>
</dbReference>
<reference evidence="2 3" key="1">
    <citation type="submission" date="2018-03" db="EMBL/GenBank/DDBJ databases">
        <title>The draft genome of Sphingosinicella sp. GL-C-18.</title>
        <authorList>
            <person name="Liu L."/>
            <person name="Li L."/>
            <person name="Liang L."/>
            <person name="Zhang X."/>
            <person name="Wang T."/>
        </authorList>
    </citation>
    <scope>NUCLEOTIDE SEQUENCE [LARGE SCALE GENOMIC DNA]</scope>
    <source>
        <strain evidence="2 3">GL-C-18</strain>
    </source>
</reference>
<feature type="transmembrane region" description="Helical" evidence="1">
    <location>
        <begin position="74"/>
        <end position="95"/>
    </location>
</feature>
<keyword evidence="1" id="KW-1133">Transmembrane helix</keyword>
<dbReference type="OrthoDB" id="7509246at2"/>
<evidence type="ECO:0000256" key="1">
    <source>
        <dbReference type="SAM" id="Phobius"/>
    </source>
</evidence>
<dbReference type="AlphaFoldDB" id="A0A2P7QYG9"/>
<protein>
    <submittedName>
        <fullName evidence="2">Uncharacterized protein</fullName>
    </submittedName>
</protein>
<proteinExistence type="predicted"/>